<proteinExistence type="predicted"/>
<name>K7ZCI0_9PROT</name>
<dbReference type="OrthoDB" id="7173339at2"/>
<dbReference type="Proteomes" id="UP000010077">
    <property type="component" value="Chromosome"/>
</dbReference>
<feature type="transmembrane region" description="Helical" evidence="1">
    <location>
        <begin position="21"/>
        <end position="43"/>
    </location>
</feature>
<dbReference type="KEGG" id="thal:A1OE_407"/>
<dbReference type="InterPro" id="IPR018704">
    <property type="entry name" value="SecYEG/CpoB_TPR"/>
</dbReference>
<keyword evidence="1" id="KW-1133">Transmembrane helix</keyword>
<feature type="domain" description="Ancillary SecYEG translocon subunit/Cell division coordinator CpoB TPR" evidence="2">
    <location>
        <begin position="27"/>
        <end position="185"/>
    </location>
</feature>
<dbReference type="STRING" id="1193729.A1OE_407"/>
<keyword evidence="1" id="KW-0812">Transmembrane</keyword>
<accession>K7ZCI0</accession>
<gene>
    <name evidence="3" type="ORF">A1OE_407</name>
</gene>
<evidence type="ECO:0000313" key="4">
    <source>
        <dbReference type="Proteomes" id="UP000010077"/>
    </source>
</evidence>
<reference evidence="3 4" key="1">
    <citation type="journal article" date="2012" name="Proc. Natl. Acad. Sci. U.S.A.">
        <title>Genome streamlining and chemical defense in a coral reef symbiosis.</title>
        <authorList>
            <person name="Kwan J.C."/>
            <person name="Donia M.S."/>
            <person name="Han A.W."/>
            <person name="Hirose E."/>
            <person name="Haygood M.G."/>
            <person name="Schmidt E.W."/>
        </authorList>
    </citation>
    <scope>NUCLEOTIDE SEQUENCE [LARGE SCALE GENOMIC DNA]</scope>
    <source>
        <strain evidence="3 4">L2</strain>
    </source>
</reference>
<organism evidence="3 4">
    <name type="scientific">Candidatus Endolissoclinum faulkneri L2</name>
    <dbReference type="NCBI Taxonomy" id="1193729"/>
    <lineage>
        <taxon>Bacteria</taxon>
        <taxon>Pseudomonadati</taxon>
        <taxon>Pseudomonadota</taxon>
        <taxon>Alphaproteobacteria</taxon>
        <taxon>Rhodospirillales</taxon>
        <taxon>Rhodospirillaceae</taxon>
        <taxon>Candidatus Endolissoclinum</taxon>
    </lineage>
</organism>
<protein>
    <recommendedName>
        <fullName evidence="2">Ancillary SecYEG translocon subunit/Cell division coordinator CpoB TPR domain-containing protein</fullName>
    </recommendedName>
</protein>
<dbReference type="EMBL" id="CP003539">
    <property type="protein sequence ID" value="AFX98601.1"/>
    <property type="molecule type" value="Genomic_DNA"/>
</dbReference>
<evidence type="ECO:0000313" key="3">
    <source>
        <dbReference type="EMBL" id="AFX98601.1"/>
    </source>
</evidence>
<dbReference type="eggNOG" id="COG4649">
    <property type="taxonomic scope" value="Bacteria"/>
</dbReference>
<evidence type="ECO:0000259" key="2">
    <source>
        <dbReference type="Pfam" id="PF09976"/>
    </source>
</evidence>
<sequence>MSADKINWQKQKKKRSAFYRNSAFYFVTLCLGIVFAVVVNIFWRSYSVSQKSNNSAAYAKATDLLQQNKPREAAKAFASLADSCNGGCTVIARFSEAAALLKANEISRAANTYMLIANNSSVPAPYGDLARLYSVQIRINTADVMALHRDIAPLLSNHNAWKTLALEAEAAIFTREGNINSARKTLEIIIKDPSTPSKLRQRTNELLNALVT</sequence>
<keyword evidence="1" id="KW-0472">Membrane</keyword>
<evidence type="ECO:0000256" key="1">
    <source>
        <dbReference type="SAM" id="Phobius"/>
    </source>
</evidence>
<keyword evidence="4" id="KW-1185">Reference proteome</keyword>
<dbReference type="AlphaFoldDB" id="K7ZCI0"/>
<dbReference type="HOGENOM" id="CLU_073302_1_1_5"/>
<dbReference type="Pfam" id="PF09976">
    <property type="entry name" value="TPR_21"/>
    <property type="match status" value="1"/>
</dbReference>